<organism evidence="1 2">
    <name type="scientific">Hypoxylon rubiginosum</name>
    <dbReference type="NCBI Taxonomy" id="110542"/>
    <lineage>
        <taxon>Eukaryota</taxon>
        <taxon>Fungi</taxon>
        <taxon>Dikarya</taxon>
        <taxon>Ascomycota</taxon>
        <taxon>Pezizomycotina</taxon>
        <taxon>Sordariomycetes</taxon>
        <taxon>Xylariomycetidae</taxon>
        <taxon>Xylariales</taxon>
        <taxon>Hypoxylaceae</taxon>
        <taxon>Hypoxylon</taxon>
    </lineage>
</organism>
<accession>A0ACB9ZBA8</accession>
<comment type="caution">
    <text evidence="1">The sequence shown here is derived from an EMBL/GenBank/DDBJ whole genome shotgun (WGS) entry which is preliminary data.</text>
</comment>
<protein>
    <submittedName>
        <fullName evidence="1">Uncharacterized protein</fullName>
    </submittedName>
</protein>
<keyword evidence="2" id="KW-1185">Reference proteome</keyword>
<dbReference type="Proteomes" id="UP001497700">
    <property type="component" value="Unassembled WGS sequence"/>
</dbReference>
<sequence length="1103" mass="122465">MGPVSHYHGSLVAFEGPQDTISTQLRLLPNSPNILIIPPLRHFIREHPDVPFDARTHILMVHRACSDRNEIARAFLRGSTPNNKRLVFMNGGTAGAQVECVNGISKHLTDGDFAQAERIFKALVRNGVAGLYNWHKTDVGSASSRTVTVSHQPTEQDEETFSDPASTAMRAAEALDLETAFLQPNNEIDLTAVGRRRSTSVPVYRLADDFQNAAPFYVFGARREERRNRHDSDLPLSPRRSHTTRDSRKDDRQMLDLVGFRIPRFNDLPSSPSCSGDEFSRSQLSLASIDLSSSRSFGFESAPNTPAIREAFAINVRSTASTASHRQTRSVDRIYASAIRNQDILLCSFPEPPRSRPQSGINYRGKPMVRSKFFSEIPRPTFSTPNRSTTRRGPPPPLKLNKTLPRPSSYVDRGTNPINNYVDQSTSMEPELEPEPIQAIRDASIGGSMSLRFEPSFELNPCDPFETVLPMPENLVLLFKGEKPDLQLEATIRDFREGIYPITMPPVRPEAKEDPDGLNTPSPRERRVASHDSKEPTNDVQHAEVTPTYQLNSEEYDPFAYEKYPRPAHAWRSEHHANNRRPSTPPTPAQTPPLTERRPEKCFHDFTTTNCRTAVCMQNSLRSILNIYFPPADVGYHQFNFPLLPELSSLWKPVFRESDSGTVIKRKSKVDLILAIGAQKGVDKEFIGAISGSLEKLGTKPNGVTRSGRLDLRFLIASAMQAFTSQPLANQTQDNPFTNPLLLATLIIPHLETYLAAHSATRFLLLEYPPEHLSTVLSLQRLVGVDLLRVAGVLDAEIDEPKATKTSPRTHAHTRTNSKTGILSVNGTKSGATLLSPTGGAKQGETSPPPFSKANYILTSSANESEIARLISTVWKILIDVSTFYIPEGAAIRSSIQIDHHQGEQPKRASNNSNNNKSSQSSPQSRPLAQTPLINPAQQYAPLADAAVMMGFETSSTEHVDTSRTTPPPPPVPSRHHRRRESAQLQQQQQQQQQHQQQNESSPLKSSRGSLSETIRSSRTARTMRSQRNRLKHILGKEAAAASAAAAPSDAAAAYQGLWDDEDYEDDYGFSAEERKYMPLYGREGGPRKGSSRKALKWLGLAT</sequence>
<name>A0ACB9ZBA8_9PEZI</name>
<gene>
    <name evidence="1" type="ORF">F4820DRAFT_444484</name>
</gene>
<evidence type="ECO:0000313" key="1">
    <source>
        <dbReference type="EMBL" id="KAI4869095.1"/>
    </source>
</evidence>
<proteinExistence type="predicted"/>
<reference evidence="1 2" key="1">
    <citation type="journal article" date="2022" name="New Phytol.">
        <title>Ecological generalism drives hyperdiversity of secondary metabolite gene clusters in xylarialean endophytes.</title>
        <authorList>
            <person name="Franco M.E.E."/>
            <person name="Wisecaver J.H."/>
            <person name="Arnold A.E."/>
            <person name="Ju Y.M."/>
            <person name="Slot J.C."/>
            <person name="Ahrendt S."/>
            <person name="Moore L.P."/>
            <person name="Eastman K.E."/>
            <person name="Scott K."/>
            <person name="Konkel Z."/>
            <person name="Mondo S.J."/>
            <person name="Kuo A."/>
            <person name="Hayes R.D."/>
            <person name="Haridas S."/>
            <person name="Andreopoulos B."/>
            <person name="Riley R."/>
            <person name="LaButti K."/>
            <person name="Pangilinan J."/>
            <person name="Lipzen A."/>
            <person name="Amirebrahimi M."/>
            <person name="Yan J."/>
            <person name="Adam C."/>
            <person name="Keymanesh K."/>
            <person name="Ng V."/>
            <person name="Louie K."/>
            <person name="Northen T."/>
            <person name="Drula E."/>
            <person name="Henrissat B."/>
            <person name="Hsieh H.M."/>
            <person name="Youens-Clark K."/>
            <person name="Lutzoni F."/>
            <person name="Miadlikowska J."/>
            <person name="Eastwood D.C."/>
            <person name="Hamelin R.C."/>
            <person name="Grigoriev I.V."/>
            <person name="U'Ren J.M."/>
        </authorList>
    </citation>
    <scope>NUCLEOTIDE SEQUENCE [LARGE SCALE GENOMIC DNA]</scope>
    <source>
        <strain evidence="1 2">CBS 119005</strain>
    </source>
</reference>
<dbReference type="EMBL" id="MU393433">
    <property type="protein sequence ID" value="KAI4869095.1"/>
    <property type="molecule type" value="Genomic_DNA"/>
</dbReference>
<evidence type="ECO:0000313" key="2">
    <source>
        <dbReference type="Proteomes" id="UP001497700"/>
    </source>
</evidence>